<gene>
    <name evidence="1" type="ORF">V8G54_022971</name>
</gene>
<proteinExistence type="predicted"/>
<protein>
    <submittedName>
        <fullName evidence="1">Uncharacterized protein</fullName>
    </submittedName>
</protein>
<dbReference type="EMBL" id="CP144694">
    <property type="protein sequence ID" value="WVZ02165.1"/>
    <property type="molecule type" value="Genomic_DNA"/>
</dbReference>
<evidence type="ECO:0000313" key="2">
    <source>
        <dbReference type="Proteomes" id="UP001374535"/>
    </source>
</evidence>
<evidence type="ECO:0000313" key="1">
    <source>
        <dbReference type="EMBL" id="WVZ02165.1"/>
    </source>
</evidence>
<sequence>MSGSTVDIELFGRGSRAMNLYETGSSERRHSSAFHQIPGVHNSLPPSHSGVELRQKNVPSTVLTFKLHQISPNSVTQLNVAMHQAPIHQTPPYGSVSFHFHATHERQRLLDLPGSSQHINHAAIVLNPRRDPMFLPHVLEQCNCSAKQLFVIARCQNADEGNTVGPRAHLLHLRKQLKGPTILPVDGQAQYHGAPRRNVFDFHLTKHPLSRFHAPALCVEIDQRRSELNFVIFQLSVSVYIRVNPLSFFKRASGSTRAENTSQKRVIELHGCTIILEFTKKLNGFAEKPVSDIAGDHCAVRHVVFVRDCVEHLPSFVYQAVLAVASEKTCTARDVFAGTFVEHAASGLCAGVVRVGGDEGGGDVGIGEVAESEDERVELLDEGERRGGFGEEEGEGAGVGANCVV</sequence>
<dbReference type="Proteomes" id="UP001374535">
    <property type="component" value="Chromosome 7"/>
</dbReference>
<organism evidence="1 2">
    <name type="scientific">Vigna mungo</name>
    <name type="common">Black gram</name>
    <name type="synonym">Phaseolus mungo</name>
    <dbReference type="NCBI Taxonomy" id="3915"/>
    <lineage>
        <taxon>Eukaryota</taxon>
        <taxon>Viridiplantae</taxon>
        <taxon>Streptophyta</taxon>
        <taxon>Embryophyta</taxon>
        <taxon>Tracheophyta</taxon>
        <taxon>Spermatophyta</taxon>
        <taxon>Magnoliopsida</taxon>
        <taxon>eudicotyledons</taxon>
        <taxon>Gunneridae</taxon>
        <taxon>Pentapetalae</taxon>
        <taxon>rosids</taxon>
        <taxon>fabids</taxon>
        <taxon>Fabales</taxon>
        <taxon>Fabaceae</taxon>
        <taxon>Papilionoideae</taxon>
        <taxon>50 kb inversion clade</taxon>
        <taxon>NPAAA clade</taxon>
        <taxon>indigoferoid/millettioid clade</taxon>
        <taxon>Phaseoleae</taxon>
        <taxon>Vigna</taxon>
    </lineage>
</organism>
<dbReference type="AlphaFoldDB" id="A0AAQ3N404"/>
<accession>A0AAQ3N404</accession>
<keyword evidence="2" id="KW-1185">Reference proteome</keyword>
<reference evidence="1 2" key="1">
    <citation type="journal article" date="2023" name="Life. Sci Alliance">
        <title>Evolutionary insights into 3D genome organization and epigenetic landscape of Vigna mungo.</title>
        <authorList>
            <person name="Junaid A."/>
            <person name="Singh B."/>
            <person name="Bhatia S."/>
        </authorList>
    </citation>
    <scope>NUCLEOTIDE SEQUENCE [LARGE SCALE GENOMIC DNA]</scope>
    <source>
        <strain evidence="1">Urdbean</strain>
    </source>
</reference>
<name>A0AAQ3N404_VIGMU</name>